<reference evidence="1 2" key="1">
    <citation type="journal article" date="2024" name="G3 (Bethesda)">
        <title>Genome assembly of Hibiscus sabdariffa L. provides insights into metabolisms of medicinal natural products.</title>
        <authorList>
            <person name="Kim T."/>
        </authorList>
    </citation>
    <scope>NUCLEOTIDE SEQUENCE [LARGE SCALE GENOMIC DNA]</scope>
    <source>
        <strain evidence="1">TK-2024</strain>
        <tissue evidence="1">Old leaves</tissue>
    </source>
</reference>
<name>A0ABR2FEE5_9ROSI</name>
<accession>A0ABR2FEE5</accession>
<protein>
    <submittedName>
        <fullName evidence="1">Uncharacterized protein</fullName>
    </submittedName>
</protein>
<gene>
    <name evidence="1" type="ORF">V6N12_069591</name>
</gene>
<dbReference type="EMBL" id="JBBPBM010000006">
    <property type="protein sequence ID" value="KAK8579263.1"/>
    <property type="molecule type" value="Genomic_DNA"/>
</dbReference>
<evidence type="ECO:0000313" key="2">
    <source>
        <dbReference type="Proteomes" id="UP001472677"/>
    </source>
</evidence>
<keyword evidence="2" id="KW-1185">Reference proteome</keyword>
<comment type="caution">
    <text evidence="1">The sequence shown here is derived from an EMBL/GenBank/DDBJ whole genome shotgun (WGS) entry which is preliminary data.</text>
</comment>
<sequence length="157" mass="17848">MKERIELKEIDVSRTQFSQSSVEQIIEEQLRLEILGVIVDVDDIEESVEPDDGEVWLSSKSLAGNSSAELVLPFGHLKYWKKGGHLTIKPIPSQNLPHVFDPSAYCSAYMRNIHSQVIKPLLQDAFASDDPIKIYKLISKEKSSYGFIHYLEALSWD</sequence>
<proteinExistence type="predicted"/>
<dbReference type="Proteomes" id="UP001472677">
    <property type="component" value="Unassembled WGS sequence"/>
</dbReference>
<organism evidence="1 2">
    <name type="scientific">Hibiscus sabdariffa</name>
    <name type="common">roselle</name>
    <dbReference type="NCBI Taxonomy" id="183260"/>
    <lineage>
        <taxon>Eukaryota</taxon>
        <taxon>Viridiplantae</taxon>
        <taxon>Streptophyta</taxon>
        <taxon>Embryophyta</taxon>
        <taxon>Tracheophyta</taxon>
        <taxon>Spermatophyta</taxon>
        <taxon>Magnoliopsida</taxon>
        <taxon>eudicotyledons</taxon>
        <taxon>Gunneridae</taxon>
        <taxon>Pentapetalae</taxon>
        <taxon>rosids</taxon>
        <taxon>malvids</taxon>
        <taxon>Malvales</taxon>
        <taxon>Malvaceae</taxon>
        <taxon>Malvoideae</taxon>
        <taxon>Hibiscus</taxon>
    </lineage>
</organism>
<evidence type="ECO:0000313" key="1">
    <source>
        <dbReference type="EMBL" id="KAK8579263.1"/>
    </source>
</evidence>